<dbReference type="HOGENOM" id="CLU_086300_1_0_3"/>
<dbReference type="Gene3D" id="3.20.20.70">
    <property type="entry name" value="Aldolase class I"/>
    <property type="match status" value="1"/>
</dbReference>
<dbReference type="InterPro" id="IPR013785">
    <property type="entry name" value="Aldolase_TIM"/>
</dbReference>
<dbReference type="EC" id="5.1.3.9" evidence="7"/>
<dbReference type="Proteomes" id="UP000010483">
    <property type="component" value="Chromosome"/>
</dbReference>
<dbReference type="EMBL" id="CP003940">
    <property type="protein sequence ID" value="AFZ46579.1"/>
    <property type="molecule type" value="Genomic_DNA"/>
</dbReference>
<reference evidence="9" key="1">
    <citation type="journal article" date="2013" name="Proc. Natl. Acad. Sci. U.S.A.">
        <title>Improving the coverage of the cyanobacterial phylum using diversity-driven genome sequencing.</title>
        <authorList>
            <person name="Shih P.M."/>
            <person name="Wu D."/>
            <person name="Latifi A."/>
            <person name="Axen S.D."/>
            <person name="Fewer D.P."/>
            <person name="Talla E."/>
            <person name="Calteau A."/>
            <person name="Cai F."/>
            <person name="Tandeau de Marsac N."/>
            <person name="Rippka R."/>
            <person name="Herdman M."/>
            <person name="Sivonen K."/>
            <person name="Coursin T."/>
            <person name="Laurent T."/>
            <person name="Goodwin L."/>
            <person name="Nolan M."/>
            <person name="Davenport K.W."/>
            <person name="Han C.S."/>
            <person name="Rubin E.M."/>
            <person name="Eisen J.A."/>
            <person name="Woyke T."/>
            <person name="Gugger M."/>
            <person name="Kerfeld C.A."/>
        </authorList>
    </citation>
    <scope>NUCLEOTIDE SEQUENCE [LARGE SCALE GENOMIC DNA]</scope>
    <source>
        <strain evidence="9">ATCC 29140 / PCC 7202</strain>
    </source>
</reference>
<organism evidence="8 9">
    <name type="scientific">Cyanobacterium stanieri (strain ATCC 29140 / PCC 7202)</name>
    <dbReference type="NCBI Taxonomy" id="292563"/>
    <lineage>
        <taxon>Bacteria</taxon>
        <taxon>Bacillati</taxon>
        <taxon>Cyanobacteriota</taxon>
        <taxon>Cyanophyceae</taxon>
        <taxon>Oscillatoriophycideae</taxon>
        <taxon>Chroococcales</taxon>
        <taxon>Geminocystaceae</taxon>
        <taxon>Cyanobacterium</taxon>
    </lineage>
</organism>
<dbReference type="GO" id="GO:0006053">
    <property type="term" value="P:N-acetylmannosamine catabolic process"/>
    <property type="evidence" value="ECO:0007669"/>
    <property type="project" value="TreeGrafter"/>
</dbReference>
<comment type="catalytic activity">
    <reaction evidence="1 7">
        <text>an N-acyl-D-glucosamine 6-phosphate = an N-acyl-D-mannosamine 6-phosphate</text>
        <dbReference type="Rhea" id="RHEA:23932"/>
        <dbReference type="ChEBI" id="CHEBI:57599"/>
        <dbReference type="ChEBI" id="CHEBI:57666"/>
        <dbReference type="EC" id="5.1.3.9"/>
    </reaction>
</comment>
<gene>
    <name evidence="7" type="primary">nanE</name>
    <name evidence="8" type="ordered locus">Cyast_0602</name>
</gene>
<dbReference type="GO" id="GO:0005829">
    <property type="term" value="C:cytosol"/>
    <property type="evidence" value="ECO:0007669"/>
    <property type="project" value="TreeGrafter"/>
</dbReference>
<protein>
    <recommendedName>
        <fullName evidence="7">Putative N-acetylmannosamine-6-phosphate 2-epimerase</fullName>
        <ecNumber evidence="7">5.1.3.9</ecNumber>
    </recommendedName>
    <alternativeName>
        <fullName evidence="7">ManNAc-6-P epimerase</fullName>
    </alternativeName>
</protein>
<dbReference type="GO" id="GO:0019262">
    <property type="term" value="P:N-acetylneuraminate catabolic process"/>
    <property type="evidence" value="ECO:0007669"/>
    <property type="project" value="UniProtKB-UniRule"/>
</dbReference>
<dbReference type="PANTHER" id="PTHR36204">
    <property type="entry name" value="N-ACETYLMANNOSAMINE-6-PHOSPHATE 2-EPIMERASE-RELATED"/>
    <property type="match status" value="1"/>
</dbReference>
<dbReference type="SUPFAM" id="SSF51366">
    <property type="entry name" value="Ribulose-phoshate binding barrel"/>
    <property type="match status" value="1"/>
</dbReference>
<dbReference type="GO" id="GO:0005975">
    <property type="term" value="P:carbohydrate metabolic process"/>
    <property type="evidence" value="ECO:0007669"/>
    <property type="project" value="UniProtKB-UniRule"/>
</dbReference>
<dbReference type="STRING" id="292563.Cyast_0602"/>
<keyword evidence="5 7" id="KW-0413">Isomerase</keyword>
<evidence type="ECO:0000256" key="7">
    <source>
        <dbReference type="HAMAP-Rule" id="MF_01235"/>
    </source>
</evidence>
<dbReference type="UniPathway" id="UPA00629">
    <property type="reaction ID" value="UER00682"/>
</dbReference>
<keyword evidence="9" id="KW-1185">Reference proteome</keyword>
<comment type="pathway">
    <text evidence="3 7">Amino-sugar metabolism; N-acetylneuraminate degradation; D-fructose 6-phosphate from N-acetylneuraminate: step 3/5.</text>
</comment>
<dbReference type="InterPro" id="IPR007260">
    <property type="entry name" value="NanE"/>
</dbReference>
<comment type="function">
    <text evidence="2 7">Converts N-acetylmannosamine-6-phosphate (ManNAc-6-P) to N-acetylglucosamine-6-phosphate (GlcNAc-6-P).</text>
</comment>
<dbReference type="PANTHER" id="PTHR36204:SF1">
    <property type="entry name" value="N-ACETYLMANNOSAMINE-6-PHOSPHATE 2-EPIMERASE-RELATED"/>
    <property type="match status" value="1"/>
</dbReference>
<evidence type="ECO:0000256" key="6">
    <source>
        <dbReference type="ARBA" id="ARBA00023277"/>
    </source>
</evidence>
<dbReference type="AlphaFoldDB" id="K9YI88"/>
<name>K9YI88_CYASC</name>
<dbReference type="GO" id="GO:0047465">
    <property type="term" value="F:N-acylglucosamine-6-phosphate 2-epimerase activity"/>
    <property type="evidence" value="ECO:0007669"/>
    <property type="project" value="UniProtKB-EC"/>
</dbReference>
<evidence type="ECO:0000256" key="3">
    <source>
        <dbReference type="ARBA" id="ARBA00005081"/>
    </source>
</evidence>
<dbReference type="CDD" id="cd04729">
    <property type="entry name" value="NanE"/>
    <property type="match status" value="1"/>
</dbReference>
<dbReference type="KEGG" id="csn:Cyast_0602"/>
<dbReference type="HAMAP" id="MF_01235">
    <property type="entry name" value="ManNAc6P_epimer"/>
    <property type="match status" value="1"/>
</dbReference>
<proteinExistence type="inferred from homology"/>
<dbReference type="NCBIfam" id="NF002231">
    <property type="entry name" value="PRK01130.1"/>
    <property type="match status" value="1"/>
</dbReference>
<evidence type="ECO:0000256" key="4">
    <source>
        <dbReference type="ARBA" id="ARBA00007439"/>
    </source>
</evidence>
<keyword evidence="6 7" id="KW-0119">Carbohydrate metabolism</keyword>
<dbReference type="eggNOG" id="COG3010">
    <property type="taxonomic scope" value="Bacteria"/>
</dbReference>
<dbReference type="Pfam" id="PF04131">
    <property type="entry name" value="NanE"/>
    <property type="match status" value="1"/>
</dbReference>
<accession>K9YI88</accession>
<dbReference type="InterPro" id="IPR011060">
    <property type="entry name" value="RibuloseP-bd_barrel"/>
</dbReference>
<evidence type="ECO:0000256" key="1">
    <source>
        <dbReference type="ARBA" id="ARBA00000056"/>
    </source>
</evidence>
<evidence type="ECO:0000313" key="8">
    <source>
        <dbReference type="EMBL" id="AFZ46579.1"/>
    </source>
</evidence>
<comment type="similarity">
    <text evidence="4 7">Belongs to the NanE family.</text>
</comment>
<evidence type="ECO:0000256" key="5">
    <source>
        <dbReference type="ARBA" id="ARBA00023235"/>
    </source>
</evidence>
<evidence type="ECO:0000313" key="9">
    <source>
        <dbReference type="Proteomes" id="UP000010483"/>
    </source>
</evidence>
<dbReference type="PATRIC" id="fig|292563.3.peg.632"/>
<sequence length="223" mass="23735">MKALKSSLIVSCQAPSDSPLHQPEMIGAIALASIMNGAKGVRIDSPSHIRAVRTLAPSIPIIGLWKQMGLNSSVYITPRYEDAVAVSEAGADIIAVDATLRPRPNGEQMADIIAKIKSNLGRLVMADIDTLESAIASSQAGADFIGTTLYGYTEDTVHKTPPNFDFLKELVNTIDKPIICEGGIKTPQDAKKALEMGVFAVVVGTAITGIDLQTREYVETINS</sequence>
<evidence type="ECO:0000256" key="2">
    <source>
        <dbReference type="ARBA" id="ARBA00002147"/>
    </source>
</evidence>